<dbReference type="PANTHER" id="PTHR46485:SF2">
    <property type="entry name" value="PROTEIN KINASE DOMAIN-CONTAINING PROTEIN"/>
    <property type="match status" value="1"/>
</dbReference>
<evidence type="ECO:0000256" key="13">
    <source>
        <dbReference type="ARBA" id="ARBA00022989"/>
    </source>
</evidence>
<dbReference type="GO" id="GO:0030036">
    <property type="term" value="P:actin cytoskeleton organization"/>
    <property type="evidence" value="ECO:0007669"/>
    <property type="project" value="TreeGrafter"/>
</dbReference>
<keyword evidence="12" id="KW-0735">Signal-anchor</keyword>
<keyword evidence="15" id="KW-0443">Lipid metabolism</keyword>
<keyword evidence="6" id="KW-0328">Glycosyltransferase</keyword>
<keyword evidence="22" id="KW-1185">Reference proteome</keyword>
<dbReference type="PROSITE" id="PS00107">
    <property type="entry name" value="PROTEIN_KINASE_ATP"/>
    <property type="match status" value="1"/>
</dbReference>
<dbReference type="SUPFAM" id="SSF56112">
    <property type="entry name" value="Protein kinase-like (PK-like)"/>
    <property type="match status" value="1"/>
</dbReference>
<comment type="subcellular location">
    <subcellularLocation>
        <location evidence="1">Golgi apparatus membrane</location>
        <topology evidence="1">Single-pass type II membrane protein</topology>
    </subcellularLocation>
</comment>
<dbReference type="AlphaFoldDB" id="A0AAE0URW7"/>
<evidence type="ECO:0000256" key="8">
    <source>
        <dbReference type="ARBA" id="ARBA00022692"/>
    </source>
</evidence>
<dbReference type="GO" id="GO:0016758">
    <property type="term" value="F:hexosyltransferase activity"/>
    <property type="evidence" value="ECO:0007669"/>
    <property type="project" value="InterPro"/>
</dbReference>
<dbReference type="Proteomes" id="UP001274896">
    <property type="component" value="Unassembled WGS sequence"/>
</dbReference>
<dbReference type="FunFam" id="3.90.550.50:FF:000001">
    <property type="entry name" value="Hexosyltransferase"/>
    <property type="match status" value="1"/>
</dbReference>
<accession>A0AAE0URW7</accession>
<dbReference type="InterPro" id="IPR017441">
    <property type="entry name" value="Protein_kinase_ATP_BS"/>
</dbReference>
<evidence type="ECO:0000256" key="18">
    <source>
        <dbReference type="PROSITE-ProRule" id="PRU10141"/>
    </source>
</evidence>
<comment type="similarity">
    <text evidence="3">Belongs to the protein kinase superfamily. TKL Ser/Thr protein kinase family.</text>
</comment>
<dbReference type="PANTHER" id="PTHR46485">
    <property type="entry name" value="LIM DOMAIN KINASE 1"/>
    <property type="match status" value="1"/>
</dbReference>
<keyword evidence="10" id="KW-0418">Kinase</keyword>
<organism evidence="21 22">
    <name type="scientific">Hemibagrus guttatus</name>
    <dbReference type="NCBI Taxonomy" id="175788"/>
    <lineage>
        <taxon>Eukaryota</taxon>
        <taxon>Metazoa</taxon>
        <taxon>Chordata</taxon>
        <taxon>Craniata</taxon>
        <taxon>Vertebrata</taxon>
        <taxon>Euteleostomi</taxon>
        <taxon>Actinopterygii</taxon>
        <taxon>Neopterygii</taxon>
        <taxon>Teleostei</taxon>
        <taxon>Ostariophysi</taxon>
        <taxon>Siluriformes</taxon>
        <taxon>Bagridae</taxon>
        <taxon>Hemibagrus</taxon>
    </lineage>
</organism>
<dbReference type="GO" id="GO:0005634">
    <property type="term" value="C:nucleus"/>
    <property type="evidence" value="ECO:0007669"/>
    <property type="project" value="TreeGrafter"/>
</dbReference>
<keyword evidence="13 19" id="KW-1133">Transmembrane helix</keyword>
<evidence type="ECO:0000256" key="16">
    <source>
        <dbReference type="ARBA" id="ARBA00023136"/>
    </source>
</evidence>
<dbReference type="CDD" id="cd14156">
    <property type="entry name" value="PKc_LIMK_like_unk"/>
    <property type="match status" value="1"/>
</dbReference>
<evidence type="ECO:0000256" key="9">
    <source>
        <dbReference type="ARBA" id="ARBA00022741"/>
    </source>
</evidence>
<dbReference type="Pfam" id="PF07714">
    <property type="entry name" value="PK_Tyr_Ser-Thr"/>
    <property type="match status" value="1"/>
</dbReference>
<evidence type="ECO:0000256" key="7">
    <source>
        <dbReference type="ARBA" id="ARBA00022679"/>
    </source>
</evidence>
<protein>
    <recommendedName>
        <fullName evidence="20">Protein kinase domain-containing protein</fullName>
    </recommendedName>
</protein>
<dbReference type="EMBL" id="JAUCMX010000021">
    <property type="protein sequence ID" value="KAK3514892.1"/>
    <property type="molecule type" value="Genomic_DNA"/>
</dbReference>
<dbReference type="Gene3D" id="3.90.550.50">
    <property type="match status" value="1"/>
</dbReference>
<evidence type="ECO:0000256" key="11">
    <source>
        <dbReference type="ARBA" id="ARBA00022840"/>
    </source>
</evidence>
<evidence type="ECO:0000259" key="20">
    <source>
        <dbReference type="PROSITE" id="PS50011"/>
    </source>
</evidence>
<dbReference type="InterPro" id="IPR050940">
    <property type="entry name" value="Actin_reg-Ser/Thr_kinase"/>
</dbReference>
<dbReference type="GO" id="GO:0006629">
    <property type="term" value="P:lipid metabolic process"/>
    <property type="evidence" value="ECO:0007669"/>
    <property type="project" value="UniProtKB-KW"/>
</dbReference>
<keyword evidence="16 19" id="KW-0472">Membrane</keyword>
<dbReference type="InterPro" id="IPR002659">
    <property type="entry name" value="Glyco_trans_31"/>
</dbReference>
<evidence type="ECO:0000256" key="14">
    <source>
        <dbReference type="ARBA" id="ARBA00023034"/>
    </source>
</evidence>
<name>A0AAE0URW7_9TELE</name>
<dbReference type="InterPro" id="IPR001245">
    <property type="entry name" value="Ser-Thr/Tyr_kinase_cat_dom"/>
</dbReference>
<proteinExistence type="inferred from homology"/>
<keyword evidence="7" id="KW-0808">Transferase</keyword>
<keyword evidence="11 18" id="KW-0067">ATP-binding</keyword>
<evidence type="ECO:0000256" key="5">
    <source>
        <dbReference type="ARBA" id="ARBA00022527"/>
    </source>
</evidence>
<sequence>MPKSLRFRLLKCLILAALIALALYFYEKYSGTLPRKPSGLLPAELYKQISPLTYTYLLNQPDLCHNRKPFLILMIPVTLQDLEARTAIRKTWGQENLLPNVDIVRLFFVGEPREHDPKLQEDLLKESLAYRDIIQMSFLDTYQNLTIKTMMIMNWVSIFCRSAQYVMKIDADIFLNVPYLVDYLQNKPKHNYITGSVISDGRPRRNPNSKWYLSAEMYPENLFPPYLSGAGYVFSVDLAKKISMASKFVRPISMEDVYVGMCLHFLQVQPKFAWTLLPYRNLFEVRYLDYNRCAFSKRIIVTGFTSTNLMSMWNDFQAAQIPRMCEVDVTSEPSSPTLYSESSDAYYHVDRWQKLRTAVRKLEFWENFSHELIGSGFFSKVYKVMHNTTCKVMVVKIYKNDVDQDSIVREISLLQKLSHPNIVRYLGICVKEDKLYPILEYVSGGCLEELLARKDVPLCWREKVDLASDITRGMIYLHYKNIYHRDLNSKASDDFRAIQNCLIRVTARGKEALVTDFGLAREVVELPAKDRKLSLVGSAFWMAPEMLRGEPYDRKVDVFSFGIVLCEILARITADPEILPRTQDYGLDISAFRKLATGCPQRVLDLAANCCLIEAFRRPSFTEVLDELSDIADTLEPPAHTELATG</sequence>
<dbReference type="Gene3D" id="1.10.510.10">
    <property type="entry name" value="Transferase(Phosphotransferase) domain 1"/>
    <property type="match status" value="1"/>
</dbReference>
<dbReference type="FunFam" id="1.10.510.10:FF:000202">
    <property type="entry name" value="Dual specificity testis-specific protein kinase 2"/>
    <property type="match status" value="1"/>
</dbReference>
<comment type="caution">
    <text evidence="21">The sequence shown here is derived from an EMBL/GenBank/DDBJ whole genome shotgun (WGS) entry which is preliminary data.</text>
</comment>
<dbReference type="Gene3D" id="3.30.200.20">
    <property type="entry name" value="Phosphorylase Kinase, domain 1"/>
    <property type="match status" value="1"/>
</dbReference>
<keyword evidence="5" id="KW-0723">Serine/threonine-protein kinase</keyword>
<evidence type="ECO:0000256" key="4">
    <source>
        <dbReference type="ARBA" id="ARBA00008661"/>
    </source>
</evidence>
<evidence type="ECO:0000256" key="1">
    <source>
        <dbReference type="ARBA" id="ARBA00004323"/>
    </source>
</evidence>
<feature type="transmembrane region" description="Helical" evidence="19">
    <location>
        <begin position="7"/>
        <end position="26"/>
    </location>
</feature>
<evidence type="ECO:0000256" key="15">
    <source>
        <dbReference type="ARBA" id="ARBA00023098"/>
    </source>
</evidence>
<dbReference type="GO" id="GO:0000139">
    <property type="term" value="C:Golgi membrane"/>
    <property type="evidence" value="ECO:0007669"/>
    <property type="project" value="UniProtKB-SubCell"/>
</dbReference>
<dbReference type="FunFam" id="3.30.200.20:FF:000361">
    <property type="entry name" value="Dual specificity testis-specific protein kinase 1"/>
    <property type="match status" value="1"/>
</dbReference>
<dbReference type="InterPro" id="IPR011009">
    <property type="entry name" value="Kinase-like_dom_sf"/>
</dbReference>
<keyword evidence="17" id="KW-0325">Glycoprotein</keyword>
<evidence type="ECO:0000313" key="21">
    <source>
        <dbReference type="EMBL" id="KAK3514892.1"/>
    </source>
</evidence>
<feature type="binding site" evidence="18">
    <location>
        <position position="396"/>
    </location>
    <ligand>
        <name>ATP</name>
        <dbReference type="ChEBI" id="CHEBI:30616"/>
    </ligand>
</feature>
<gene>
    <name evidence="21" type="ORF">QTP70_033820</name>
</gene>
<evidence type="ECO:0000256" key="12">
    <source>
        <dbReference type="ARBA" id="ARBA00022968"/>
    </source>
</evidence>
<comment type="pathway">
    <text evidence="2">Protein modification; protein glycosylation.</text>
</comment>
<evidence type="ECO:0000256" key="6">
    <source>
        <dbReference type="ARBA" id="ARBA00022676"/>
    </source>
</evidence>
<keyword evidence="14" id="KW-0333">Golgi apparatus</keyword>
<evidence type="ECO:0000256" key="19">
    <source>
        <dbReference type="SAM" id="Phobius"/>
    </source>
</evidence>
<dbReference type="PROSITE" id="PS50011">
    <property type="entry name" value="PROTEIN_KINASE_DOM"/>
    <property type="match status" value="1"/>
</dbReference>
<reference evidence="21" key="1">
    <citation type="submission" date="2023-06" db="EMBL/GenBank/DDBJ databases">
        <title>Male Hemibagrus guttatus genome.</title>
        <authorList>
            <person name="Bian C."/>
        </authorList>
    </citation>
    <scope>NUCLEOTIDE SEQUENCE</scope>
    <source>
        <strain evidence="21">Male_cb2023</strain>
        <tissue evidence="21">Muscle</tissue>
    </source>
</reference>
<dbReference type="InterPro" id="IPR000719">
    <property type="entry name" value="Prot_kinase_dom"/>
</dbReference>
<evidence type="ECO:0000256" key="2">
    <source>
        <dbReference type="ARBA" id="ARBA00004922"/>
    </source>
</evidence>
<evidence type="ECO:0000256" key="3">
    <source>
        <dbReference type="ARBA" id="ARBA00005843"/>
    </source>
</evidence>
<keyword evidence="8 19" id="KW-0812">Transmembrane</keyword>
<evidence type="ECO:0000256" key="10">
    <source>
        <dbReference type="ARBA" id="ARBA00022777"/>
    </source>
</evidence>
<keyword evidence="9 18" id="KW-0547">Nucleotide-binding</keyword>
<evidence type="ECO:0000313" key="22">
    <source>
        <dbReference type="Proteomes" id="UP001274896"/>
    </source>
</evidence>
<dbReference type="Pfam" id="PF01762">
    <property type="entry name" value="Galactosyl_T"/>
    <property type="match status" value="1"/>
</dbReference>
<dbReference type="GO" id="GO:0004674">
    <property type="term" value="F:protein serine/threonine kinase activity"/>
    <property type="evidence" value="ECO:0007669"/>
    <property type="project" value="UniProtKB-KW"/>
</dbReference>
<comment type="similarity">
    <text evidence="4">Belongs to the glycosyltransferase 31 family.</text>
</comment>
<evidence type="ECO:0000256" key="17">
    <source>
        <dbReference type="ARBA" id="ARBA00023180"/>
    </source>
</evidence>
<dbReference type="GO" id="GO:0005524">
    <property type="term" value="F:ATP binding"/>
    <property type="evidence" value="ECO:0007669"/>
    <property type="project" value="UniProtKB-UniRule"/>
</dbReference>
<feature type="domain" description="Protein kinase" evidence="20">
    <location>
        <begin position="367"/>
        <end position="643"/>
    </location>
</feature>